<protein>
    <recommendedName>
        <fullName evidence="1">Transcription regulator PadR N-terminal domain-containing protein</fullName>
    </recommendedName>
</protein>
<proteinExistence type="predicted"/>
<dbReference type="EMBL" id="LQBL01000031">
    <property type="protein sequence ID" value="KUG51856.1"/>
    <property type="molecule type" value="Genomic_DNA"/>
</dbReference>
<feature type="domain" description="Transcription regulator PadR N-terminal" evidence="1">
    <location>
        <begin position="20"/>
        <end position="91"/>
    </location>
</feature>
<sequence length="110" mass="11801">MSETARWPAAWVRAALDLAVLGSLADGPRHGYAIAQVLQARGFGRLRGGSLYPVLARLEDAGHVAAAWVDAGSGPARKDYRLTSAGRTRLDEGRTSWAQLGDALRMEEGR</sequence>
<dbReference type="PANTHER" id="PTHR33169:SF14">
    <property type="entry name" value="TRANSCRIPTIONAL REGULATOR RV3488"/>
    <property type="match status" value="1"/>
</dbReference>
<dbReference type="InterPro" id="IPR036388">
    <property type="entry name" value="WH-like_DNA-bd_sf"/>
</dbReference>
<dbReference type="InterPro" id="IPR036390">
    <property type="entry name" value="WH_DNA-bd_sf"/>
</dbReference>
<dbReference type="OrthoDB" id="122286at2"/>
<dbReference type="PANTHER" id="PTHR33169">
    <property type="entry name" value="PADR-FAMILY TRANSCRIPTIONAL REGULATOR"/>
    <property type="match status" value="1"/>
</dbReference>
<dbReference type="AlphaFoldDB" id="A0A0W8I286"/>
<evidence type="ECO:0000313" key="2">
    <source>
        <dbReference type="EMBL" id="KUG51856.1"/>
    </source>
</evidence>
<name>A0A0W8I286_9MICO</name>
<dbReference type="RefSeq" id="WP_058892151.1">
    <property type="nucleotide sequence ID" value="NZ_LQBL01000031.1"/>
</dbReference>
<keyword evidence="3" id="KW-1185">Reference proteome</keyword>
<dbReference type="SUPFAM" id="SSF46785">
    <property type="entry name" value="Winged helix' DNA-binding domain"/>
    <property type="match status" value="1"/>
</dbReference>
<dbReference type="Proteomes" id="UP000054837">
    <property type="component" value="Unassembled WGS sequence"/>
</dbReference>
<evidence type="ECO:0000313" key="3">
    <source>
        <dbReference type="Proteomes" id="UP000054837"/>
    </source>
</evidence>
<dbReference type="Gene3D" id="1.10.10.10">
    <property type="entry name" value="Winged helix-like DNA-binding domain superfamily/Winged helix DNA-binding domain"/>
    <property type="match status" value="1"/>
</dbReference>
<reference evidence="2 3" key="1">
    <citation type="submission" date="2015-12" db="EMBL/GenBank/DDBJ databases">
        <title>Serinicoccus chungangenesis strain CD08_5 genome sequencing and assembly.</title>
        <authorList>
            <person name="Chander A.M."/>
            <person name="Kaur G."/>
            <person name="Nair G.R."/>
            <person name="Dhawan D.K."/>
            <person name="Kochhar R.K."/>
            <person name="Mayilraj S."/>
            <person name="Bhadada S.K."/>
        </authorList>
    </citation>
    <scope>NUCLEOTIDE SEQUENCE [LARGE SCALE GENOMIC DNA]</scope>
    <source>
        <strain evidence="2 3">CD08_5</strain>
    </source>
</reference>
<dbReference type="InterPro" id="IPR052509">
    <property type="entry name" value="Metal_resp_DNA-bind_regulator"/>
</dbReference>
<dbReference type="STRING" id="767452.AVL62_07900"/>
<dbReference type="InterPro" id="IPR005149">
    <property type="entry name" value="Tscrpt_reg_PadR_N"/>
</dbReference>
<dbReference type="Pfam" id="PF03551">
    <property type="entry name" value="PadR"/>
    <property type="match status" value="1"/>
</dbReference>
<gene>
    <name evidence="2" type="ORF">AVL62_07900</name>
</gene>
<organism evidence="2 3">
    <name type="scientific">Serinicoccus chungangensis</name>
    <dbReference type="NCBI Taxonomy" id="767452"/>
    <lineage>
        <taxon>Bacteria</taxon>
        <taxon>Bacillati</taxon>
        <taxon>Actinomycetota</taxon>
        <taxon>Actinomycetes</taxon>
        <taxon>Micrococcales</taxon>
        <taxon>Ornithinimicrobiaceae</taxon>
        <taxon>Serinicoccus</taxon>
    </lineage>
</organism>
<accession>A0A0W8I286</accession>
<evidence type="ECO:0000259" key="1">
    <source>
        <dbReference type="Pfam" id="PF03551"/>
    </source>
</evidence>
<comment type="caution">
    <text evidence="2">The sequence shown here is derived from an EMBL/GenBank/DDBJ whole genome shotgun (WGS) entry which is preliminary data.</text>
</comment>